<dbReference type="AlphaFoldDB" id="A0A4U0WZY8"/>
<evidence type="ECO:0000256" key="8">
    <source>
        <dbReference type="ARBA" id="ARBA00032772"/>
    </source>
</evidence>
<evidence type="ECO:0000256" key="6">
    <source>
        <dbReference type="ARBA" id="ARBA00022884"/>
    </source>
</evidence>
<gene>
    <name evidence="15" type="ORF">B0A49_09254</name>
</gene>
<keyword evidence="4" id="KW-0808">Transferase</keyword>
<dbReference type="EMBL" id="NAJN01000837">
    <property type="protein sequence ID" value="TKA68223.1"/>
    <property type="molecule type" value="Genomic_DNA"/>
</dbReference>
<evidence type="ECO:0000256" key="10">
    <source>
        <dbReference type="ARBA" id="ARBA00044712"/>
    </source>
</evidence>
<feature type="transmembrane region" description="Helical" evidence="13">
    <location>
        <begin position="165"/>
        <end position="184"/>
    </location>
</feature>
<dbReference type="GO" id="GO:0004482">
    <property type="term" value="F:mRNA 5'-cap (guanine-N7-)-methyltransferase activity"/>
    <property type="evidence" value="ECO:0007669"/>
    <property type="project" value="UniProtKB-EC"/>
</dbReference>
<comment type="catalytic activity">
    <reaction evidence="10">
        <text>a 5'-end (5'-triphosphoguanosine)-ribonucleoside in mRNA + S-adenosyl-L-methionine = a 5'-end (N(7)-methyl 5'-triphosphoguanosine)-ribonucleoside in mRNA + S-adenosyl-L-homocysteine</text>
        <dbReference type="Rhea" id="RHEA:67008"/>
        <dbReference type="Rhea" id="RHEA-COMP:17166"/>
        <dbReference type="Rhea" id="RHEA-COMP:17167"/>
        <dbReference type="ChEBI" id="CHEBI:57856"/>
        <dbReference type="ChEBI" id="CHEBI:59789"/>
        <dbReference type="ChEBI" id="CHEBI:156461"/>
        <dbReference type="ChEBI" id="CHEBI:167617"/>
        <dbReference type="EC" id="2.1.1.56"/>
    </reaction>
</comment>
<dbReference type="SUPFAM" id="SSF53335">
    <property type="entry name" value="S-adenosyl-L-methionine-dependent methyltransferases"/>
    <property type="match status" value="1"/>
</dbReference>
<dbReference type="InterPro" id="IPR004971">
    <property type="entry name" value="mRNA_G-N7_MeTrfase_dom"/>
</dbReference>
<dbReference type="GO" id="GO:0005634">
    <property type="term" value="C:nucleus"/>
    <property type="evidence" value="ECO:0007669"/>
    <property type="project" value="TreeGrafter"/>
</dbReference>
<keyword evidence="13" id="KW-0812">Transmembrane</keyword>
<feature type="transmembrane region" description="Helical" evidence="13">
    <location>
        <begin position="82"/>
        <end position="101"/>
    </location>
</feature>
<evidence type="ECO:0000256" key="13">
    <source>
        <dbReference type="SAM" id="Phobius"/>
    </source>
</evidence>
<comment type="caution">
    <text evidence="15">The sequence shown here is derived from an EMBL/GenBank/DDBJ whole genome shotgun (WGS) entry which is preliminary data.</text>
</comment>
<sequence length="751" mass="82747">MIALAWTEDMICRFANMNGMQRRGTGIRTASVIVAVFWVYVLNISIQPLQAGIRAFIVDNCPAHQQTQASAWASRMQGIGNIVGYVAGFSSLPTALPLLNVSQFQGLSLIASLALASTVLLSWLAISEKDVTAPLLPVAERIGFLGIFQHVKESARRMPIRIRRVCAVQFCAWMAWFPFLFYSTTYVGELYSRSTRTELLQIAQVGQHALHNKATREGTLASLVSAVVALVANILLPYIVKPSIDGKDVLRKSPTKSSLGFQVPSISLTTAWALSHLLFACAMFATFFVTSQLGGTLLVALVGLSWAVTLWAPFAIIGVELATRQRHRGSADGEEELAFSTEDRAGATIGFHNVAMSAPQIIAALVCSGIFWGVHDVVRQHYNLVPERGREWRKTDSKIKGLRSFNNWIKSAVIQKFSPSEEYTRHSDNRGGGVGSGILVLDMGCGKGGDLQKWQQAPQRVDLYVGVDPAEVSIEQARERYQQMTRRRGPRGTQHIFDGQFYVQDAFGEYLGNIPVIQEGRFGGGGFDVVTMMFCMHYAFESEAKARGMLRNVAGALKKGGRFLGVIPNSDVISSKVEEWHKGHAGASGNGGSAVDDDDDWDPEKTLDTPPHATQADEEGEVKQQDPVQWGNSIYTVKVPPAGPNGVPLPPDGVFRPPFGWKYSYFLEEAVKGVPEYVVPWEAFRALAEDYNLELQYRSPFPEIWESDKDDPVLGPLSERMGVRSRDGRLLVSPEELNAAGFYHAFCFYKV</sequence>
<keyword evidence="13" id="KW-0472">Membrane</keyword>
<dbReference type="GO" id="GO:0003723">
    <property type="term" value="F:RNA binding"/>
    <property type="evidence" value="ECO:0007669"/>
    <property type="project" value="UniProtKB-KW"/>
</dbReference>
<accession>A0A4U0WZY8</accession>
<evidence type="ECO:0000256" key="9">
    <source>
        <dbReference type="ARBA" id="ARBA00033387"/>
    </source>
</evidence>
<feature type="transmembrane region" description="Helical" evidence="13">
    <location>
        <begin position="26"/>
        <end position="46"/>
    </location>
</feature>
<name>A0A4U0WZY8_9PEZI</name>
<protein>
    <recommendedName>
        <fullName evidence="11">mRNA cap guanine-N(7) methyltransferase</fullName>
        <ecNumber evidence="2">2.1.1.56</ecNumber>
    </recommendedName>
    <alternativeName>
        <fullName evidence="8">mRNA (guanine-N(7))-methyltransferase</fullName>
    </alternativeName>
    <alternativeName>
        <fullName evidence="9">mRNA cap methyltransferase</fullName>
    </alternativeName>
</protein>
<evidence type="ECO:0000256" key="5">
    <source>
        <dbReference type="ARBA" id="ARBA00022691"/>
    </source>
</evidence>
<proteinExistence type="predicted"/>
<evidence type="ECO:0000256" key="12">
    <source>
        <dbReference type="SAM" id="MobiDB-lite"/>
    </source>
</evidence>
<keyword evidence="5" id="KW-0949">S-adenosyl-L-methionine</keyword>
<keyword evidence="7" id="KW-0507">mRNA processing</keyword>
<dbReference type="PANTHER" id="PTHR12189:SF2">
    <property type="entry name" value="MRNA CAP GUANINE-N7 METHYLTRANSFERASE"/>
    <property type="match status" value="1"/>
</dbReference>
<feature type="transmembrane region" description="Helical" evidence="13">
    <location>
        <begin position="261"/>
        <end position="289"/>
    </location>
</feature>
<dbReference type="EC" id="2.1.1.56" evidence="2"/>
<dbReference type="InterPro" id="IPR039753">
    <property type="entry name" value="RG7MT1"/>
</dbReference>
<evidence type="ECO:0000259" key="14">
    <source>
        <dbReference type="PROSITE" id="PS51562"/>
    </source>
</evidence>
<feature type="domain" description="MRNA cap 0 methyltransferase" evidence="14">
    <location>
        <begin position="397"/>
        <end position="751"/>
    </location>
</feature>
<dbReference type="Gene3D" id="3.40.50.150">
    <property type="entry name" value="Vaccinia Virus protein VP39"/>
    <property type="match status" value="1"/>
</dbReference>
<evidence type="ECO:0000256" key="4">
    <source>
        <dbReference type="ARBA" id="ARBA00022679"/>
    </source>
</evidence>
<evidence type="ECO:0000256" key="11">
    <source>
        <dbReference type="ARBA" id="ARBA00049739"/>
    </source>
</evidence>
<dbReference type="PROSITE" id="PS51562">
    <property type="entry name" value="RNA_CAP0_MT"/>
    <property type="match status" value="1"/>
</dbReference>
<dbReference type="InterPro" id="IPR036259">
    <property type="entry name" value="MFS_trans_sf"/>
</dbReference>
<feature type="transmembrane region" description="Helical" evidence="13">
    <location>
        <begin position="220"/>
        <end position="240"/>
    </location>
</feature>
<evidence type="ECO:0000313" key="16">
    <source>
        <dbReference type="Proteomes" id="UP000308768"/>
    </source>
</evidence>
<reference evidence="15 16" key="1">
    <citation type="submission" date="2017-03" db="EMBL/GenBank/DDBJ databases">
        <title>Genomes of endolithic fungi from Antarctica.</title>
        <authorList>
            <person name="Coleine C."/>
            <person name="Masonjones S."/>
            <person name="Stajich J.E."/>
        </authorList>
    </citation>
    <scope>NUCLEOTIDE SEQUENCE [LARGE SCALE GENOMIC DNA]</scope>
    <source>
        <strain evidence="15 16">CCFEE 5187</strain>
    </source>
</reference>
<dbReference type="SUPFAM" id="SSF103473">
    <property type="entry name" value="MFS general substrate transporter"/>
    <property type="match status" value="1"/>
</dbReference>
<evidence type="ECO:0000256" key="1">
    <source>
        <dbReference type="ARBA" id="ARBA00003378"/>
    </source>
</evidence>
<evidence type="ECO:0000256" key="2">
    <source>
        <dbReference type="ARBA" id="ARBA00011926"/>
    </source>
</evidence>
<dbReference type="InterPro" id="IPR029063">
    <property type="entry name" value="SAM-dependent_MTases_sf"/>
</dbReference>
<keyword evidence="16" id="KW-1185">Reference proteome</keyword>
<keyword evidence="6" id="KW-0694">RNA-binding</keyword>
<dbReference type="Pfam" id="PF03291">
    <property type="entry name" value="mRNA_G-N7_MeTrfase"/>
    <property type="match status" value="2"/>
</dbReference>
<feature type="transmembrane region" description="Helical" evidence="13">
    <location>
        <begin position="295"/>
        <end position="319"/>
    </location>
</feature>
<keyword evidence="3" id="KW-0489">Methyltransferase</keyword>
<keyword evidence="13" id="KW-1133">Transmembrane helix</keyword>
<dbReference type="STRING" id="331657.A0A4U0WZY8"/>
<comment type="function">
    <text evidence="1">Responsible for methylating the 5'-cap structure of mRNAs.</text>
</comment>
<evidence type="ECO:0000256" key="7">
    <source>
        <dbReference type="ARBA" id="ARBA00023042"/>
    </source>
</evidence>
<organism evidence="15 16">
    <name type="scientific">Cryomyces minteri</name>
    <dbReference type="NCBI Taxonomy" id="331657"/>
    <lineage>
        <taxon>Eukaryota</taxon>
        <taxon>Fungi</taxon>
        <taxon>Dikarya</taxon>
        <taxon>Ascomycota</taxon>
        <taxon>Pezizomycotina</taxon>
        <taxon>Dothideomycetes</taxon>
        <taxon>Dothideomycetes incertae sedis</taxon>
        <taxon>Cryomyces</taxon>
    </lineage>
</organism>
<evidence type="ECO:0000313" key="15">
    <source>
        <dbReference type="EMBL" id="TKA68223.1"/>
    </source>
</evidence>
<dbReference type="OrthoDB" id="10248867at2759"/>
<feature type="region of interest" description="Disordered" evidence="12">
    <location>
        <begin position="583"/>
        <end position="627"/>
    </location>
</feature>
<evidence type="ECO:0000256" key="3">
    <source>
        <dbReference type="ARBA" id="ARBA00022603"/>
    </source>
</evidence>
<dbReference type="Proteomes" id="UP000308768">
    <property type="component" value="Unassembled WGS sequence"/>
</dbReference>
<dbReference type="CDD" id="cd02440">
    <property type="entry name" value="AdoMet_MTases"/>
    <property type="match status" value="1"/>
</dbReference>
<feature type="transmembrane region" description="Helical" evidence="13">
    <location>
        <begin position="107"/>
        <end position="126"/>
    </location>
</feature>
<keyword evidence="7" id="KW-0506">mRNA capping</keyword>
<dbReference type="PANTHER" id="PTHR12189">
    <property type="entry name" value="MRNA GUANINE-7- METHYLTRANSFERASE"/>
    <property type="match status" value="1"/>
</dbReference>